<gene>
    <name evidence="4" type="ORF">OJF2_10010</name>
</gene>
<dbReference type="Pfam" id="PF12770">
    <property type="entry name" value="CHAT"/>
    <property type="match status" value="1"/>
</dbReference>
<evidence type="ECO:0000313" key="4">
    <source>
        <dbReference type="EMBL" id="QEH32524.1"/>
    </source>
</evidence>
<dbReference type="InterPro" id="IPR011990">
    <property type="entry name" value="TPR-like_helical_dom_sf"/>
</dbReference>
<accession>A0A5B9VWS7</accession>
<organism evidence="4 5">
    <name type="scientific">Aquisphaera giovannonii</name>
    <dbReference type="NCBI Taxonomy" id="406548"/>
    <lineage>
        <taxon>Bacteria</taxon>
        <taxon>Pseudomonadati</taxon>
        <taxon>Planctomycetota</taxon>
        <taxon>Planctomycetia</taxon>
        <taxon>Isosphaerales</taxon>
        <taxon>Isosphaeraceae</taxon>
        <taxon>Aquisphaera</taxon>
    </lineage>
</organism>
<dbReference type="EMBL" id="CP042997">
    <property type="protein sequence ID" value="QEH32524.1"/>
    <property type="molecule type" value="Genomic_DNA"/>
</dbReference>
<dbReference type="Gene3D" id="1.25.40.10">
    <property type="entry name" value="Tetratricopeptide repeat domain"/>
    <property type="match status" value="3"/>
</dbReference>
<dbReference type="SUPFAM" id="SSF50156">
    <property type="entry name" value="PDZ domain-like"/>
    <property type="match status" value="1"/>
</dbReference>
<evidence type="ECO:0000313" key="5">
    <source>
        <dbReference type="Proteomes" id="UP000324233"/>
    </source>
</evidence>
<dbReference type="Pfam" id="PF13424">
    <property type="entry name" value="TPR_12"/>
    <property type="match status" value="4"/>
</dbReference>
<dbReference type="InterPro" id="IPR036034">
    <property type="entry name" value="PDZ_sf"/>
</dbReference>
<evidence type="ECO:0000259" key="3">
    <source>
        <dbReference type="Pfam" id="PF12770"/>
    </source>
</evidence>
<dbReference type="Proteomes" id="UP000324233">
    <property type="component" value="Chromosome"/>
</dbReference>
<dbReference type="SUPFAM" id="SSF48452">
    <property type="entry name" value="TPR-like"/>
    <property type="match status" value="3"/>
</dbReference>
<dbReference type="Gene3D" id="2.30.42.10">
    <property type="match status" value="1"/>
</dbReference>
<dbReference type="KEGG" id="agv:OJF2_10010"/>
<keyword evidence="5" id="KW-1185">Reference proteome</keyword>
<evidence type="ECO:0000256" key="2">
    <source>
        <dbReference type="ARBA" id="ARBA00022803"/>
    </source>
</evidence>
<dbReference type="PANTHER" id="PTHR45641">
    <property type="entry name" value="TETRATRICOPEPTIDE REPEAT PROTEIN (AFU_ORTHOLOGUE AFUA_6G03870)"/>
    <property type="match status" value="1"/>
</dbReference>
<dbReference type="InterPro" id="IPR019734">
    <property type="entry name" value="TPR_rpt"/>
</dbReference>
<name>A0A5B9VWS7_9BACT</name>
<dbReference type="PANTHER" id="PTHR45641:SF19">
    <property type="entry name" value="NEPHROCYSTIN-3"/>
    <property type="match status" value="1"/>
</dbReference>
<proteinExistence type="predicted"/>
<evidence type="ECO:0000256" key="1">
    <source>
        <dbReference type="ARBA" id="ARBA00022737"/>
    </source>
</evidence>
<keyword evidence="2" id="KW-0802">TPR repeat</keyword>
<keyword evidence="1" id="KW-0677">Repeat</keyword>
<sequence>MSPRNGIVLLAAMSGILAFQSEGRDRRLVAQEAEKARGKPAVEGLPPAQARRVQELKDRIDASWREGKFREAVAPAEEAFALTKEVLGPEHWRAKEAGHRVDTLRTIAGLSDQGRREMARVPVLIREEARLFREGKFRDAEKIDRDLLVLRQRWLGKGHLDTAASHNNLGDVLVDLERYDEAAEQHGQSLKIKLAVLGEDDPSTARSHDNLGTVLLHLKRWAEAGDHLERALRGYRTAYGEVHPETAKIHKYLAQLASEWGRRAEAETHYRIALASLLELKEEHGEATIACREQLASLYFHRGEYADAEAQLGPMLASCLRVHGKSDRRTLDARNNLAVCLMKLSKPHEAEDLLRQNLAIELERDGQFHASVHMSRLNLAAVLQEQGRHLAAEKECLLALDIAARLYPESDERMCESRNLLGVIETSLGNLASAEEQHRRALASSLAARGELHQRTIGCRQNLGEVLRGQGKYAEAVEQQRKALGSALQAKDTPRGVVSLIRNNLALALEGLGDYEAARLQFMDALELARKESGEKSAETARRLANLSSGYREQGRLAEAEDFARRSLAIRIETLGEGSPDTAWSHNALGWVLEARRRYAEAETHFRLALTTQLSSLGEDNLDTIITRTHLASSLDELGRRDAAIEHWEKAALSFGRSRWARDSTGLDRAVRSGVSPLADLALALARRGEPRRAWERWEADLARGLLDDFSARQARPLTAAERKEESDVLGRLQTLDEGIGVLASRKVRTPDEDRQLDDLQRQQNAARGRLIALERRLDETYRALAGVPSSLEDIRTVLPVGAALVGWLDSGRHHWACVVRRDGDPAWVSIPGSGEGGTWTGADVLRPMRLRDALAAGDPIWRDLAAEIARQRIAPLLPRLEGVGHLIVLPSPALSGLPLEALLVACGETADRRLVSYAPSGSMLARLARPRPAGTGGPSLFALGDPAFAPPDKSDAPPPPDHGLAVATVDQSGGAGPSEIREGDVLLEYNGRRLAGLGDLKEARPGDPEKPTPVKIWRDGEVRELTVAAGLPGIGFDLKRSIGEVVLAHRAAEEILRPLNRGVALKRLQGSRREVEAIARLFPSGRVHTLLGEQATESAVQALAAGGDLARYRFLHFATHGRADTTIALNSEIILAPETAHAGPDKGLSGRTPEADGRITALQIVRTWQLDADLVVLSACQTALGRVADGEGYLGFSQALFVKGARSVVLSLWKVEDKATALLMGRFYENLLGKRQGLHGPMPKAAAIDEARRWLRGLDHVDAAEALAGLGKDHPPAERGGVRAVNLEPVPRGERPYAHPKHWAGFILIGDPN</sequence>
<dbReference type="SMART" id="SM00028">
    <property type="entry name" value="TPR"/>
    <property type="match status" value="11"/>
</dbReference>
<reference evidence="4 5" key="1">
    <citation type="submission" date="2019-08" db="EMBL/GenBank/DDBJ databases">
        <title>Deep-cultivation of Planctomycetes and their phenomic and genomic characterization uncovers novel biology.</title>
        <authorList>
            <person name="Wiegand S."/>
            <person name="Jogler M."/>
            <person name="Boedeker C."/>
            <person name="Pinto D."/>
            <person name="Vollmers J."/>
            <person name="Rivas-Marin E."/>
            <person name="Kohn T."/>
            <person name="Peeters S.H."/>
            <person name="Heuer A."/>
            <person name="Rast P."/>
            <person name="Oberbeckmann S."/>
            <person name="Bunk B."/>
            <person name="Jeske O."/>
            <person name="Meyerdierks A."/>
            <person name="Storesund J.E."/>
            <person name="Kallscheuer N."/>
            <person name="Luecker S."/>
            <person name="Lage O.M."/>
            <person name="Pohl T."/>
            <person name="Merkel B.J."/>
            <person name="Hornburger P."/>
            <person name="Mueller R.-W."/>
            <person name="Bruemmer F."/>
            <person name="Labrenz M."/>
            <person name="Spormann A.M."/>
            <person name="Op den Camp H."/>
            <person name="Overmann J."/>
            <person name="Amann R."/>
            <person name="Jetten M.S.M."/>
            <person name="Mascher T."/>
            <person name="Medema M.H."/>
            <person name="Devos D.P."/>
            <person name="Kaster A.-K."/>
            <person name="Ovreas L."/>
            <person name="Rohde M."/>
            <person name="Galperin M.Y."/>
            <person name="Jogler C."/>
        </authorList>
    </citation>
    <scope>NUCLEOTIDE SEQUENCE [LARGE SCALE GENOMIC DNA]</scope>
    <source>
        <strain evidence="4 5">OJF2</strain>
    </source>
</reference>
<feature type="domain" description="CHAT" evidence="3">
    <location>
        <begin position="864"/>
        <end position="1312"/>
    </location>
</feature>
<dbReference type="Pfam" id="PF13374">
    <property type="entry name" value="TPR_10"/>
    <property type="match status" value="4"/>
</dbReference>
<dbReference type="InterPro" id="IPR024983">
    <property type="entry name" value="CHAT_dom"/>
</dbReference>
<protein>
    <submittedName>
        <fullName evidence="4">CHAT domain protein</fullName>
    </submittedName>
</protein>